<accession>A0A1B9F8A1</accession>
<evidence type="ECO:0000313" key="3">
    <source>
        <dbReference type="Proteomes" id="UP000093080"/>
    </source>
</evidence>
<dbReference type="Pfam" id="PF11813">
    <property type="entry name" value="DUF3334"/>
    <property type="match status" value="1"/>
</dbReference>
<dbReference type="InterPro" id="IPR024513">
    <property type="entry name" value="DUF3334"/>
</dbReference>
<dbReference type="AlphaFoldDB" id="A0A1B9F8A1"/>
<dbReference type="SUPFAM" id="SSF103039">
    <property type="entry name" value="CheC-like"/>
    <property type="match status" value="1"/>
</dbReference>
<keyword evidence="1" id="KW-0145">Chemotaxis</keyword>
<dbReference type="Proteomes" id="UP000093080">
    <property type="component" value="Unassembled WGS sequence"/>
</dbReference>
<gene>
    <name evidence="2" type="ORF">DBT_0497</name>
</gene>
<dbReference type="STRING" id="1156395.DBT_0497"/>
<reference evidence="2 3" key="1">
    <citation type="submission" date="2016-06" db="EMBL/GenBank/DDBJ databases">
        <title>Respiratory ammonification of nitrate coupled to the oxidation of elemental sulfur in deep-sea autotrophic thermophilic bacteria.</title>
        <authorList>
            <person name="Slobodkina G.B."/>
            <person name="Mardanov A.V."/>
            <person name="Ravin N.V."/>
            <person name="Frolova A.A."/>
            <person name="Viryasiv M.B."/>
            <person name="Chernyh N.A."/>
            <person name="Bonch-Osmolovskaya E.A."/>
            <person name="Slobodkin A.I."/>
        </authorList>
    </citation>
    <scope>NUCLEOTIDE SEQUENCE [LARGE SCALE GENOMIC DNA]</scope>
    <source>
        <strain evidence="2 3">S69</strain>
    </source>
</reference>
<comment type="caution">
    <text evidence="2">The sequence shown here is derived from an EMBL/GenBank/DDBJ whole genome shotgun (WGS) entry which is preliminary data.</text>
</comment>
<evidence type="ECO:0000256" key="1">
    <source>
        <dbReference type="ARBA" id="ARBA00022500"/>
    </source>
</evidence>
<dbReference type="EMBL" id="MAGO01000002">
    <property type="protein sequence ID" value="OCC16035.1"/>
    <property type="molecule type" value="Genomic_DNA"/>
</dbReference>
<proteinExistence type="predicted"/>
<evidence type="ECO:0000313" key="2">
    <source>
        <dbReference type="EMBL" id="OCC16035.1"/>
    </source>
</evidence>
<dbReference type="RefSeq" id="WP_067616054.1">
    <property type="nucleotide sequence ID" value="NZ_MAGO01000002.1"/>
</dbReference>
<dbReference type="InterPro" id="IPR028976">
    <property type="entry name" value="CheC-like_sf"/>
</dbReference>
<dbReference type="GO" id="GO:0006935">
    <property type="term" value="P:chemotaxis"/>
    <property type="evidence" value="ECO:0007669"/>
    <property type="project" value="UniProtKB-KW"/>
</dbReference>
<dbReference type="Gene3D" id="3.40.1550.10">
    <property type="entry name" value="CheC-like"/>
    <property type="match status" value="1"/>
</dbReference>
<keyword evidence="3" id="KW-1185">Reference proteome</keyword>
<organism evidence="2 3">
    <name type="scientific">Dissulfuribacter thermophilus</name>
    <dbReference type="NCBI Taxonomy" id="1156395"/>
    <lineage>
        <taxon>Bacteria</taxon>
        <taxon>Pseudomonadati</taxon>
        <taxon>Thermodesulfobacteriota</taxon>
        <taxon>Dissulfuribacteria</taxon>
        <taxon>Dissulfuribacterales</taxon>
        <taxon>Dissulfuribacteraceae</taxon>
        <taxon>Dissulfuribacter</taxon>
    </lineage>
</organism>
<evidence type="ECO:0008006" key="4">
    <source>
        <dbReference type="Google" id="ProtNLM"/>
    </source>
</evidence>
<dbReference type="OrthoDB" id="8748921at2"/>
<protein>
    <recommendedName>
        <fullName evidence="4">Chemotaxis protein CheX</fullName>
    </recommendedName>
</protein>
<name>A0A1B9F8A1_9BACT</name>
<sequence>MPKVKTINRVAQICCNAVKHVLEQNTGSKIRYSPTIQNVPNISLKPDLGCFVQFSGDYSGLFIMNFSAEAALELYQKAMSFMGLPQEEMAQDYDADEVVNFIGEMVNQIIGTARRMVEEEYGLSASNNQPKAITISSAITMSIATMLDRPVCRRLSFKTENNSAFYVEMNMEQTEFIRLEDFEAQNNHLKERNSSNQGGSDLDIDALIEQYS</sequence>